<dbReference type="EC" id="2.7.11.1" evidence="1"/>
<comment type="similarity">
    <text evidence="5">Belongs to the protein kinase superfamily.</text>
</comment>
<dbReference type="GO" id="GO:0005524">
    <property type="term" value="F:ATP binding"/>
    <property type="evidence" value="ECO:0007669"/>
    <property type="project" value="UniProtKB-UniRule"/>
</dbReference>
<accession>A0A8I6RWT0</accession>
<feature type="binding site" evidence="4">
    <location>
        <position position="75"/>
    </location>
    <ligand>
        <name>ATP</name>
        <dbReference type="ChEBI" id="CHEBI:30616"/>
    </ligand>
</feature>
<feature type="region of interest" description="Disordered" evidence="6">
    <location>
        <begin position="448"/>
        <end position="470"/>
    </location>
</feature>
<evidence type="ECO:0000313" key="9">
    <source>
        <dbReference type="Proteomes" id="UP000494040"/>
    </source>
</evidence>
<dbReference type="PANTHER" id="PTHR11909">
    <property type="entry name" value="CASEIN KINASE-RELATED"/>
    <property type="match status" value="1"/>
</dbReference>
<dbReference type="PROSITE" id="PS00107">
    <property type="entry name" value="PROTEIN_KINASE_ATP"/>
    <property type="match status" value="1"/>
</dbReference>
<dbReference type="GO" id="GO:0004674">
    <property type="term" value="F:protein serine/threonine kinase activity"/>
    <property type="evidence" value="ECO:0007669"/>
    <property type="project" value="UniProtKB-KW"/>
</dbReference>
<name>A0A8I6RWT0_CIMLE</name>
<dbReference type="EnsemblMetazoa" id="XM_014397624.2">
    <property type="protein sequence ID" value="XP_014253110.1"/>
    <property type="gene ID" value="LOC106668666"/>
</dbReference>
<dbReference type="SUPFAM" id="SSF56112">
    <property type="entry name" value="Protein kinase-like (PK-like)"/>
    <property type="match status" value="1"/>
</dbReference>
<dbReference type="KEGG" id="clec:106668666"/>
<feature type="domain" description="Protein kinase" evidence="7">
    <location>
        <begin position="41"/>
        <end position="327"/>
    </location>
</feature>
<feature type="region of interest" description="Disordered" evidence="6">
    <location>
        <begin position="343"/>
        <end position="427"/>
    </location>
</feature>
<evidence type="ECO:0000256" key="6">
    <source>
        <dbReference type="SAM" id="MobiDB-lite"/>
    </source>
</evidence>
<dbReference type="InterPro" id="IPR000719">
    <property type="entry name" value="Prot_kinase_dom"/>
</dbReference>
<keyword evidence="3 4" id="KW-0067">ATP-binding</keyword>
<keyword evidence="5" id="KW-0723">Serine/threonine-protein kinase</keyword>
<dbReference type="PROSITE" id="PS00108">
    <property type="entry name" value="PROTEIN_KINASE_ST"/>
    <property type="match status" value="1"/>
</dbReference>
<feature type="compositionally biased region" description="Basic and acidic residues" evidence="6">
    <location>
        <begin position="409"/>
        <end position="420"/>
    </location>
</feature>
<dbReference type="OMA" id="RETHDTH"/>
<keyword evidence="2 4" id="KW-0547">Nucleotide-binding</keyword>
<dbReference type="InterPro" id="IPR008271">
    <property type="entry name" value="Ser/Thr_kinase_AS"/>
</dbReference>
<keyword evidence="5" id="KW-0418">Kinase</keyword>
<proteinExistence type="inferred from homology"/>
<reference evidence="8" key="1">
    <citation type="submission" date="2022-01" db="UniProtKB">
        <authorList>
            <consortium name="EnsemblMetazoa"/>
        </authorList>
    </citation>
    <scope>IDENTIFICATION</scope>
</reference>
<evidence type="ECO:0000256" key="2">
    <source>
        <dbReference type="ARBA" id="ARBA00022741"/>
    </source>
</evidence>
<dbReference type="PROSITE" id="PS50011">
    <property type="entry name" value="PROTEIN_KINASE_DOM"/>
    <property type="match status" value="1"/>
</dbReference>
<sequence>MVKAEKAASAVKAKPRKANGYKFPEKLPEGQILKDVMKKEWILGPSIGKGGFGEIYCAARYENGKFDKSYPFVVKIEPHENGPLFMEKNFYIKVAKLENVEEWKAKEKIKVLGIPTYYASGSHVFKDEKYRFLIIERYGNDLWNLFLKNKRFLPETVFKCALQIIDVLEFIHSRDYIHGDIKGANLLLGLQKGTENNVFLVDFGLACKYSTKEFKRDPKQEHNGTIEYTSCDWHLGVPTRRGDMEILGYNLLHWIASSLPWENDIKNKEKVHEKKQQLMKDVSNYFKKHFPNVPTVISKYMEYISKLKYDEAPDYHFCKNLFTTELKKMSCPIGSKLDFSAIKNTPKKIPSTPKKVATPRSGKKRKTPTKEINEVSDADPEEIQPKRTRRTPKRNGVVPEEDKEEEEIKSETTAKLEPKATKPTRRVRRKIEKVAILSDDEDDEIIARTPEEPKKTVKKTKNQKKEVDKVSWRDAPTVAGNINNKAGEYIKKTTLSRRKP</sequence>
<dbReference type="InterPro" id="IPR011009">
    <property type="entry name" value="Kinase-like_dom_sf"/>
</dbReference>
<evidence type="ECO:0000256" key="5">
    <source>
        <dbReference type="RuleBase" id="RU000304"/>
    </source>
</evidence>
<dbReference type="OrthoDB" id="2687620at2759"/>
<keyword evidence="5" id="KW-0808">Transferase</keyword>
<protein>
    <recommendedName>
        <fullName evidence="1">non-specific serine/threonine protein kinase</fullName>
        <ecNumber evidence="1">2.7.11.1</ecNumber>
    </recommendedName>
</protein>
<dbReference type="AlphaFoldDB" id="A0A8I6RWT0"/>
<feature type="compositionally biased region" description="Acidic residues" evidence="6">
    <location>
        <begin position="399"/>
        <end position="408"/>
    </location>
</feature>
<evidence type="ECO:0000256" key="4">
    <source>
        <dbReference type="PROSITE-ProRule" id="PRU10141"/>
    </source>
</evidence>
<evidence type="ECO:0000256" key="1">
    <source>
        <dbReference type="ARBA" id="ARBA00012513"/>
    </source>
</evidence>
<dbReference type="CTD" id="43228"/>
<evidence type="ECO:0000256" key="3">
    <source>
        <dbReference type="ARBA" id="ARBA00022840"/>
    </source>
</evidence>
<dbReference type="RefSeq" id="XP_014253110.1">
    <property type="nucleotide sequence ID" value="XM_014397624.2"/>
</dbReference>
<organism evidence="8 9">
    <name type="scientific">Cimex lectularius</name>
    <name type="common">Bed bug</name>
    <name type="synonym">Acanthia lectularia</name>
    <dbReference type="NCBI Taxonomy" id="79782"/>
    <lineage>
        <taxon>Eukaryota</taxon>
        <taxon>Metazoa</taxon>
        <taxon>Ecdysozoa</taxon>
        <taxon>Arthropoda</taxon>
        <taxon>Hexapoda</taxon>
        <taxon>Insecta</taxon>
        <taxon>Pterygota</taxon>
        <taxon>Neoptera</taxon>
        <taxon>Paraneoptera</taxon>
        <taxon>Hemiptera</taxon>
        <taxon>Heteroptera</taxon>
        <taxon>Panheteroptera</taxon>
        <taxon>Cimicomorpha</taxon>
        <taxon>Cimicidae</taxon>
        <taxon>Cimex</taxon>
    </lineage>
</organism>
<dbReference type="GeneID" id="106668666"/>
<dbReference type="Pfam" id="PF00069">
    <property type="entry name" value="Pkinase"/>
    <property type="match status" value="1"/>
</dbReference>
<dbReference type="SMART" id="SM00220">
    <property type="entry name" value="S_TKc"/>
    <property type="match status" value="1"/>
</dbReference>
<evidence type="ECO:0000259" key="7">
    <source>
        <dbReference type="PROSITE" id="PS50011"/>
    </source>
</evidence>
<keyword evidence="9" id="KW-1185">Reference proteome</keyword>
<evidence type="ECO:0000313" key="8">
    <source>
        <dbReference type="EnsemblMetazoa" id="XP_014253110.1"/>
    </source>
</evidence>
<dbReference type="Proteomes" id="UP000494040">
    <property type="component" value="Unassembled WGS sequence"/>
</dbReference>
<dbReference type="InterPro" id="IPR050235">
    <property type="entry name" value="CK1_Ser-Thr_kinase"/>
</dbReference>
<dbReference type="InterPro" id="IPR017441">
    <property type="entry name" value="Protein_kinase_ATP_BS"/>
</dbReference>
<dbReference type="Gene3D" id="1.10.510.10">
    <property type="entry name" value="Transferase(Phosphotransferase) domain 1"/>
    <property type="match status" value="1"/>
</dbReference>